<feature type="region of interest" description="Disordered" evidence="1">
    <location>
        <begin position="451"/>
        <end position="472"/>
    </location>
</feature>
<evidence type="ECO:0000256" key="1">
    <source>
        <dbReference type="SAM" id="MobiDB-lite"/>
    </source>
</evidence>
<dbReference type="EMBL" id="BRPJ01000101">
    <property type="protein sequence ID" value="GLB32963.1"/>
    <property type="molecule type" value="Genomic_DNA"/>
</dbReference>
<evidence type="ECO:0000313" key="4">
    <source>
        <dbReference type="Proteomes" id="UP001419084"/>
    </source>
</evidence>
<comment type="caution">
    <text evidence="3">The sequence shown here is derived from an EMBL/GenBank/DDBJ whole genome shotgun (WGS) entry which is preliminary data.</text>
</comment>
<name>A0ABQ5MED4_9FIRM</name>
<feature type="domain" description="MobA/VirD2-like nuclease" evidence="2">
    <location>
        <begin position="28"/>
        <end position="161"/>
    </location>
</feature>
<protein>
    <recommendedName>
        <fullName evidence="2">MobA/VirD2-like nuclease domain-containing protein</fullName>
    </recommendedName>
</protein>
<accession>A0ABQ5MED4</accession>
<dbReference type="RefSeq" id="WP_346066436.1">
    <property type="nucleotide sequence ID" value="NZ_BRPJ01000101.1"/>
</dbReference>
<keyword evidence="4" id="KW-1185">Reference proteome</keyword>
<evidence type="ECO:0000259" key="2">
    <source>
        <dbReference type="Pfam" id="PF03432"/>
    </source>
</evidence>
<proteinExistence type="predicted"/>
<dbReference type="InterPro" id="IPR005094">
    <property type="entry name" value="Endonuclease_MobA/VirD2"/>
</dbReference>
<dbReference type="Pfam" id="PF03432">
    <property type="entry name" value="Relaxase"/>
    <property type="match status" value="1"/>
</dbReference>
<dbReference type="Proteomes" id="UP001419084">
    <property type="component" value="Unassembled WGS sequence"/>
</dbReference>
<organism evidence="3 4">
    <name type="scientific">Lacrimispora amygdalina</name>
    <dbReference type="NCBI Taxonomy" id="253257"/>
    <lineage>
        <taxon>Bacteria</taxon>
        <taxon>Bacillati</taxon>
        <taxon>Bacillota</taxon>
        <taxon>Clostridia</taxon>
        <taxon>Lachnospirales</taxon>
        <taxon>Lachnospiraceae</taxon>
        <taxon>Lacrimispora</taxon>
    </lineage>
</organism>
<gene>
    <name evidence="3" type="ORF">LAD12857_48860</name>
</gene>
<evidence type="ECO:0000313" key="3">
    <source>
        <dbReference type="EMBL" id="GLB32963.1"/>
    </source>
</evidence>
<reference evidence="3 4" key="1">
    <citation type="journal article" date="2024" name="Int. J. Syst. Evol. Microbiol.">
        <title>Lacrimispora brassicae sp. nov. isolated from fermented cabbage, and proposal of Clostridium indicum Gundawar et al. 2019 and Clostridium methoxybenzovorans Mechichi et al. 1999 as heterotypic synonyms of Lacrimispora amygdalina (Parshina et al. 2003) Haas and Blanchard 2020 and Lacrimispora indolis (McClung and McCoy 1957) Haas and Blanchard 2020, respectively.</title>
        <authorList>
            <person name="Kobayashi H."/>
            <person name="Tanizawa Y."/>
            <person name="Sakamoto M."/>
            <person name="Ohkuma M."/>
            <person name="Tohno M."/>
        </authorList>
    </citation>
    <scope>NUCLEOTIDE SEQUENCE [LARGE SCALE GENOMIC DNA]</scope>
    <source>
        <strain evidence="3 4">DSM 12857</strain>
    </source>
</reference>
<feature type="compositionally biased region" description="Basic and acidic residues" evidence="1">
    <location>
        <begin position="452"/>
        <end position="472"/>
    </location>
</feature>
<sequence length="472" mass="54709">MAATRLIALHVNKGKTVAQCLADRTDYSQNAAKTNDGEFISSYECDPKTADEEFLLSKRQYQHITGRQQKNNIIAYQIRQSFKPGEITPEEANQVGYETAMRWTKGKHAFIVATHIDKSHIHNHIIYNSTSLDATRKFKNFFLSGLAVQRLSDMVCLEHGLSVITPKPYRERQKRTVYPKKRTQRDELCDAIDAVLKQKPKSFDGFVQALADMGFAFKDGKQPAFKGENQKRFIRLRSLGEGYSKEEIQAVISGKNLHKSKGGSAKAPAPKQFQMLIDIQAKMAEGKTVGYERWAKKFNRKEAARTVILLKEKGLGNYDDLTAHIENLSARFDALSDSIKTAEKRMVEVQALQQHIKNYRNTRQIYIEYRKSGYSKKFFEEHRQEITIHKAAKQAFDELQITKLPSMQSLYEEFHQLAVQKKQDYAEYRQIRKEKEELLIAKRTVETILNIDRQKEQEKEQEKEEKEKKNFR</sequence>